<name>A0ACC4B806_POPAL</name>
<reference evidence="1 2" key="1">
    <citation type="journal article" date="2024" name="Plant Biotechnol. J.">
        <title>Genome and CRISPR/Cas9 system of a widespread forest tree (Populus alba) in the world.</title>
        <authorList>
            <person name="Liu Y.J."/>
            <person name="Jiang P.F."/>
            <person name="Han X.M."/>
            <person name="Li X.Y."/>
            <person name="Wang H.M."/>
            <person name="Wang Y.J."/>
            <person name="Wang X.X."/>
            <person name="Zeng Q.Y."/>
        </authorList>
    </citation>
    <scope>NUCLEOTIDE SEQUENCE [LARGE SCALE GENOMIC DNA]</scope>
    <source>
        <strain evidence="2">cv. PAL-ZL1</strain>
    </source>
</reference>
<proteinExistence type="predicted"/>
<dbReference type="Proteomes" id="UP000309997">
    <property type="component" value="Unassembled WGS sequence"/>
</dbReference>
<accession>A0ACC4B806</accession>
<evidence type="ECO:0000313" key="1">
    <source>
        <dbReference type="EMBL" id="KAL3574715.1"/>
    </source>
</evidence>
<dbReference type="EMBL" id="RCHU02000012">
    <property type="protein sequence ID" value="KAL3574715.1"/>
    <property type="molecule type" value="Genomic_DNA"/>
</dbReference>
<comment type="caution">
    <text evidence="1">The sequence shown here is derived from an EMBL/GenBank/DDBJ whole genome shotgun (WGS) entry which is preliminary data.</text>
</comment>
<organism evidence="1 2">
    <name type="scientific">Populus alba</name>
    <name type="common">White poplar</name>
    <dbReference type="NCBI Taxonomy" id="43335"/>
    <lineage>
        <taxon>Eukaryota</taxon>
        <taxon>Viridiplantae</taxon>
        <taxon>Streptophyta</taxon>
        <taxon>Embryophyta</taxon>
        <taxon>Tracheophyta</taxon>
        <taxon>Spermatophyta</taxon>
        <taxon>Magnoliopsida</taxon>
        <taxon>eudicotyledons</taxon>
        <taxon>Gunneridae</taxon>
        <taxon>Pentapetalae</taxon>
        <taxon>rosids</taxon>
        <taxon>fabids</taxon>
        <taxon>Malpighiales</taxon>
        <taxon>Salicaceae</taxon>
        <taxon>Saliceae</taxon>
        <taxon>Populus</taxon>
    </lineage>
</organism>
<protein>
    <submittedName>
        <fullName evidence="1">Uncharacterized protein</fullName>
    </submittedName>
</protein>
<keyword evidence="2" id="KW-1185">Reference proteome</keyword>
<gene>
    <name evidence="1" type="ORF">D5086_022816</name>
</gene>
<sequence length="224" mass="25550">MNSGAGGILDKFIEHVGYKVGQAIQKRCHLVRAVDVRLCFRGAGMGKGPRIRKVLQSQSNFLQLGQSVFPTVFTWVEDQYMRSYGYGCVNKRQIPELLFTPAAVPPLVFELAIHVLLSSETNEYLGCKISNIKFVDKQRKAKMVDLMVKNRASWETDVNFSSSTGMEIAETKAFVEEMIDKWIERQEIQPHTQGDRNKNGGDSLYSLENMEKDYKLKKQRIHRG</sequence>
<evidence type="ECO:0000313" key="2">
    <source>
        <dbReference type="Proteomes" id="UP000309997"/>
    </source>
</evidence>